<evidence type="ECO:0000313" key="3">
    <source>
        <dbReference type="EMBL" id="KOY60742.1"/>
    </source>
</evidence>
<evidence type="ECO:0000259" key="1">
    <source>
        <dbReference type="Pfam" id="PF03848"/>
    </source>
</evidence>
<feature type="domain" description="Tellurite resistance methyltransferase TehB-like" evidence="1">
    <location>
        <begin position="88"/>
        <end position="281"/>
    </location>
</feature>
<organism evidence="3 4">
    <name type="scientific">Photorhabdus heterorhabditis</name>
    <dbReference type="NCBI Taxonomy" id="880156"/>
    <lineage>
        <taxon>Bacteria</taxon>
        <taxon>Pseudomonadati</taxon>
        <taxon>Pseudomonadota</taxon>
        <taxon>Gammaproteobacteria</taxon>
        <taxon>Enterobacterales</taxon>
        <taxon>Morganellaceae</taxon>
        <taxon>Photorhabdus</taxon>
    </lineage>
</organism>
<dbReference type="Gene3D" id="3.40.50.150">
    <property type="entry name" value="Vaccinia Virus protein VP39"/>
    <property type="match status" value="1"/>
</dbReference>
<comment type="caution">
    <text evidence="3">The sequence shown here is derived from an EMBL/GenBank/DDBJ whole genome shotgun (WGS) entry which is preliminary data.</text>
</comment>
<gene>
    <name evidence="3" type="ORF">AM629_17725</name>
</gene>
<dbReference type="InterPro" id="IPR014710">
    <property type="entry name" value="RmlC-like_jellyroll"/>
</dbReference>
<dbReference type="Proteomes" id="UP000037727">
    <property type="component" value="Unassembled WGS sequence"/>
</dbReference>
<dbReference type="Pfam" id="PF09313">
    <property type="entry name" value="TehB-like"/>
    <property type="match status" value="1"/>
</dbReference>
<dbReference type="InterPro" id="IPR029063">
    <property type="entry name" value="SAM-dependent_MTases_sf"/>
</dbReference>
<dbReference type="NCBIfam" id="TIGR00477">
    <property type="entry name" value="tehB"/>
    <property type="match status" value="1"/>
</dbReference>
<evidence type="ECO:0000259" key="2">
    <source>
        <dbReference type="Pfam" id="PF09313"/>
    </source>
</evidence>
<dbReference type="SUPFAM" id="SSF51197">
    <property type="entry name" value="Clavaminate synthase-like"/>
    <property type="match status" value="1"/>
</dbReference>
<name>A0ABR5K8E3_9GAMM</name>
<dbReference type="InterPro" id="IPR004537">
    <property type="entry name" value="Tellurite-R_MeTrfase_TehB"/>
</dbReference>
<dbReference type="InterPro" id="IPR014431">
    <property type="entry name" value="Tellurite-R_TehB-2"/>
</dbReference>
<dbReference type="PIRSF" id="PIRSF005215">
    <property type="entry name" value="TehB"/>
    <property type="match status" value="1"/>
</dbReference>
<feature type="domain" description="TehB/YeaR-like" evidence="2">
    <location>
        <begin position="8"/>
        <end position="86"/>
    </location>
</feature>
<keyword evidence="4" id="KW-1185">Reference proteome</keyword>
<dbReference type="Gene3D" id="2.60.120.10">
    <property type="entry name" value="Jelly Rolls"/>
    <property type="match status" value="1"/>
</dbReference>
<sequence>MSGLVCYKRMPIWQKNTIPEMFTQRHNTKEGTYACLEILEGELEFVIFEGEQEETEYFNVQKQPPIIQPQVWHKIKWGSDDIKCQLSFLCEPQYLFYKQNNLSLPHSEIRYLVDILSPCKTLDLGSGRGRNTFYLAEKGYDVMAMDISQQHIDAINFIKEKEQLKNIRASVYDINLHNIKEKYDLIISTVVLMFLQREKIADIILNMQEQTNESGVNLIVCPIKTDSAPYSLLPFKCFLESGELKSYYSDWEIIKYNEDPGYLHKTDEHGNRIKLNFATLIARKQ</sequence>
<dbReference type="InterPro" id="IPR015985">
    <property type="entry name" value="TehB-like_dom"/>
</dbReference>
<dbReference type="NCBIfam" id="NF008992">
    <property type="entry name" value="PRK12335.1"/>
    <property type="match status" value="1"/>
</dbReference>
<dbReference type="Pfam" id="PF03848">
    <property type="entry name" value="TehB"/>
    <property type="match status" value="1"/>
</dbReference>
<dbReference type="SUPFAM" id="SSF53335">
    <property type="entry name" value="S-adenosyl-L-methionine-dependent methyltransferases"/>
    <property type="match status" value="1"/>
</dbReference>
<dbReference type="RefSeq" id="WP_054480625.1">
    <property type="nucleotide sequence ID" value="NZ_CAWMRL010000066.1"/>
</dbReference>
<accession>A0ABR5K8E3</accession>
<evidence type="ECO:0000313" key="4">
    <source>
        <dbReference type="Proteomes" id="UP000037727"/>
    </source>
</evidence>
<protein>
    <submittedName>
        <fullName evidence="3">Tellurite resistance protein TehB</fullName>
    </submittedName>
</protein>
<dbReference type="EMBL" id="LJCS01000066">
    <property type="protein sequence ID" value="KOY60742.1"/>
    <property type="molecule type" value="Genomic_DNA"/>
</dbReference>
<dbReference type="CDD" id="cd02440">
    <property type="entry name" value="AdoMet_MTases"/>
    <property type="match status" value="1"/>
</dbReference>
<reference evidence="3 4" key="1">
    <citation type="submission" date="2015-09" db="EMBL/GenBank/DDBJ databases">
        <title>Draft genome sequence and assembly of Photorhabdus sp. VMG, a bacterial symbiont associated with Heterorhabditis zealandica.</title>
        <authorList>
            <person name="Naidoo S."/>
            <person name="Featherston J."/>
            <person name="Mothupi B."/>
            <person name="Gray V.M."/>
        </authorList>
    </citation>
    <scope>NUCLEOTIDE SEQUENCE [LARGE SCALE GENOMIC DNA]</scope>
    <source>
        <strain evidence="3 4">VMG</strain>
    </source>
</reference>
<dbReference type="InterPro" id="IPR015392">
    <property type="entry name" value="TehB/YeaR-like_dom"/>
</dbReference>
<proteinExistence type="predicted"/>